<organism evidence="4 5">
    <name type="scientific">Crassaminicella thermophila</name>
    <dbReference type="NCBI Taxonomy" id="2599308"/>
    <lineage>
        <taxon>Bacteria</taxon>
        <taxon>Bacillati</taxon>
        <taxon>Bacillota</taxon>
        <taxon>Clostridia</taxon>
        <taxon>Eubacteriales</taxon>
        <taxon>Clostridiaceae</taxon>
        <taxon>Crassaminicella</taxon>
    </lineage>
</organism>
<dbReference type="OrthoDB" id="176752at2"/>
<dbReference type="GO" id="GO:0004180">
    <property type="term" value="F:carboxypeptidase activity"/>
    <property type="evidence" value="ECO:0007669"/>
    <property type="project" value="UniProtKB-KW"/>
</dbReference>
<comment type="similarity">
    <text evidence="1">Belongs to the serine-aspartate repeat-containing protein (SDr) family.</text>
</comment>
<keyword evidence="3" id="KW-0732">Signal</keyword>
<gene>
    <name evidence="4" type="ORF">FQB35_12100</name>
</gene>
<dbReference type="InterPro" id="IPR013784">
    <property type="entry name" value="Carb-bd-like_fold"/>
</dbReference>
<sequence length="286" mass="30877">MSDLYKLGQSKQGNLENVGEEIRLDVQLDIDPFLNTGSVTGTITDPDGNPVSEVLVKILDNNNNPLYHTLTDDTGFYNISDIVPASELRFSMIKTGYLLNDTTSFSIVAGQTITINATIHPDPNAELSTITAHIYDELGNPLEGVTASISKIVAGEEIPYAVTTTNEYGQCVFTKVELGSYIGRATKQGYHTTMIEIQVTQPGSIINLTGIMEISPTTSQGTINGIIQDDNGNPVVGAVVILYEVTGDPENPKLTPIRYTRTISGGAYLFGDVPQGKYIVKANKEQ</sequence>
<dbReference type="SUPFAM" id="SSF49464">
    <property type="entry name" value="Carboxypeptidase regulatory domain-like"/>
    <property type="match status" value="1"/>
</dbReference>
<keyword evidence="4" id="KW-0645">Protease</keyword>
<reference evidence="4 5" key="1">
    <citation type="submission" date="2019-07" db="EMBL/GenBank/DDBJ databases">
        <title>Complete genome of Crassaminicella thermophila SY095.</title>
        <authorList>
            <person name="Li X."/>
        </authorList>
    </citation>
    <scope>NUCLEOTIDE SEQUENCE [LARGE SCALE GENOMIC DNA]</scope>
    <source>
        <strain evidence="4 5">SY095</strain>
    </source>
</reference>
<dbReference type="RefSeq" id="WP_148810139.1">
    <property type="nucleotide sequence ID" value="NZ_CP042243.1"/>
</dbReference>
<protein>
    <submittedName>
        <fullName evidence="4">Carboxypeptidase regulatory-like domain-containing protein</fullName>
    </submittedName>
</protein>
<keyword evidence="4" id="KW-0378">Hydrolase</keyword>
<dbReference type="InterPro" id="IPR008969">
    <property type="entry name" value="CarboxyPept-like_regulatory"/>
</dbReference>
<proteinExistence type="inferred from homology"/>
<dbReference type="KEGG" id="crs:FQB35_12100"/>
<accession>A0A5C0SGB9</accession>
<dbReference type="SUPFAM" id="SSF49452">
    <property type="entry name" value="Starch-binding domain-like"/>
    <property type="match status" value="2"/>
</dbReference>
<dbReference type="Gene3D" id="2.60.40.10">
    <property type="entry name" value="Immunoglobulins"/>
    <property type="match status" value="1"/>
</dbReference>
<evidence type="ECO:0000256" key="1">
    <source>
        <dbReference type="ARBA" id="ARBA00007257"/>
    </source>
</evidence>
<evidence type="ECO:0000256" key="2">
    <source>
        <dbReference type="ARBA" id="ARBA00022525"/>
    </source>
</evidence>
<dbReference type="Pfam" id="PF13620">
    <property type="entry name" value="CarboxypepD_reg"/>
    <property type="match status" value="1"/>
</dbReference>
<dbReference type="EMBL" id="CP042243">
    <property type="protein sequence ID" value="QEK13002.1"/>
    <property type="molecule type" value="Genomic_DNA"/>
</dbReference>
<dbReference type="GO" id="GO:0030246">
    <property type="term" value="F:carbohydrate binding"/>
    <property type="evidence" value="ECO:0007669"/>
    <property type="project" value="InterPro"/>
</dbReference>
<keyword evidence="2" id="KW-0964">Secreted</keyword>
<keyword evidence="5" id="KW-1185">Reference proteome</keyword>
<name>A0A5C0SGB9_CRATE</name>
<keyword evidence="4" id="KW-0121">Carboxypeptidase</keyword>
<dbReference type="InterPro" id="IPR013783">
    <property type="entry name" value="Ig-like_fold"/>
</dbReference>
<dbReference type="PANTHER" id="PTHR36108:SF13">
    <property type="entry name" value="COLOSSIN-B-RELATED"/>
    <property type="match status" value="1"/>
</dbReference>
<dbReference type="PANTHER" id="PTHR36108">
    <property type="entry name" value="COLOSSIN-B-RELATED"/>
    <property type="match status" value="1"/>
</dbReference>
<evidence type="ECO:0000256" key="3">
    <source>
        <dbReference type="ARBA" id="ARBA00022729"/>
    </source>
</evidence>
<dbReference type="AlphaFoldDB" id="A0A5C0SGB9"/>
<evidence type="ECO:0000313" key="4">
    <source>
        <dbReference type="EMBL" id="QEK13002.1"/>
    </source>
</evidence>
<evidence type="ECO:0000313" key="5">
    <source>
        <dbReference type="Proteomes" id="UP000324646"/>
    </source>
</evidence>
<dbReference type="Gene3D" id="2.60.40.1120">
    <property type="entry name" value="Carboxypeptidase-like, regulatory domain"/>
    <property type="match status" value="2"/>
</dbReference>
<dbReference type="Proteomes" id="UP000324646">
    <property type="component" value="Chromosome"/>
</dbReference>